<name>A0A4Y8VQ78_9BACT</name>
<dbReference type="Gene3D" id="1.10.150.280">
    <property type="entry name" value="AF1531-like domain"/>
    <property type="match status" value="2"/>
</dbReference>
<dbReference type="Proteomes" id="UP000297872">
    <property type="component" value="Unassembled WGS sequence"/>
</dbReference>
<dbReference type="GO" id="GO:0015627">
    <property type="term" value="C:type II protein secretion system complex"/>
    <property type="evidence" value="ECO:0007669"/>
    <property type="project" value="TreeGrafter"/>
</dbReference>
<accession>A0A4Y8VQ78</accession>
<dbReference type="GO" id="GO:0015628">
    <property type="term" value="P:protein secretion by the type II secretion system"/>
    <property type="evidence" value="ECO:0007669"/>
    <property type="project" value="TreeGrafter"/>
</dbReference>
<dbReference type="RefSeq" id="WP_134843168.1">
    <property type="nucleotide sequence ID" value="NZ_SGVY01000012.1"/>
</dbReference>
<feature type="region of interest" description="Disordered" evidence="1">
    <location>
        <begin position="45"/>
        <end position="72"/>
    </location>
</feature>
<evidence type="ECO:0000256" key="2">
    <source>
        <dbReference type="SAM" id="Phobius"/>
    </source>
</evidence>
<protein>
    <submittedName>
        <fullName evidence="3">Helix-hairpin-helix domain-containing protein</fullName>
    </submittedName>
</protein>
<organism evidence="3 4">
    <name type="scientific">Segatella hominis</name>
    <dbReference type="NCBI Taxonomy" id="2518605"/>
    <lineage>
        <taxon>Bacteria</taxon>
        <taxon>Pseudomonadati</taxon>
        <taxon>Bacteroidota</taxon>
        <taxon>Bacteroidia</taxon>
        <taxon>Bacteroidales</taxon>
        <taxon>Prevotellaceae</taxon>
        <taxon>Segatella</taxon>
    </lineage>
</organism>
<evidence type="ECO:0000313" key="3">
    <source>
        <dbReference type="EMBL" id="TFH82508.1"/>
    </source>
</evidence>
<evidence type="ECO:0000256" key="1">
    <source>
        <dbReference type="SAM" id="MobiDB-lite"/>
    </source>
</evidence>
<dbReference type="EMBL" id="SGVY01000012">
    <property type="protein sequence ID" value="TFH82508.1"/>
    <property type="molecule type" value="Genomic_DNA"/>
</dbReference>
<comment type="caution">
    <text evidence="3">The sequence shown here is derived from an EMBL/GenBank/DDBJ whole genome shotgun (WGS) entry which is preliminary data.</text>
</comment>
<reference evidence="3 4" key="1">
    <citation type="submission" date="2019-02" db="EMBL/GenBank/DDBJ databases">
        <title>Draft Genome Sequence of the Prevotella sp. BCRC 81118, Isolated from Human Feces.</title>
        <authorList>
            <person name="Huang C.-H."/>
        </authorList>
    </citation>
    <scope>NUCLEOTIDE SEQUENCE [LARGE SCALE GENOMIC DNA]</scope>
    <source>
        <strain evidence="3 4">BCRC 81118</strain>
    </source>
</reference>
<gene>
    <name evidence="3" type="ORF">EXN75_06150</name>
</gene>
<dbReference type="PANTHER" id="PTHR21180:SF32">
    <property type="entry name" value="ENDONUCLEASE_EXONUCLEASE_PHOSPHATASE FAMILY DOMAIN-CONTAINING PROTEIN 1"/>
    <property type="match status" value="1"/>
</dbReference>
<dbReference type="InterPro" id="IPR051675">
    <property type="entry name" value="Endo/Exo/Phosphatase_dom_1"/>
</dbReference>
<evidence type="ECO:0000313" key="4">
    <source>
        <dbReference type="Proteomes" id="UP000297872"/>
    </source>
</evidence>
<proteinExistence type="predicted"/>
<dbReference type="Pfam" id="PF12836">
    <property type="entry name" value="HHH_3"/>
    <property type="match status" value="2"/>
</dbReference>
<sequence>MLKLKDFFYLQRNDRQAILVLLGIIIICLTLIIIVGKVNTKESSLENDYSADNNPKSITGDNHQESSTADKSISEKHPLYYKVEGTIHELFPFDPNTADSTQLLKLGLQSWQVRSIYRFRTKGGIFREKTDFARLYGLTKKQYEVLAPYIIIGEDYRPASDYYGNSRGGKERGYQNSPYKNGANTSTYSQANNGANSTNANGNNIYSYPQKLRPGQHVIVNSADTTELKKIPGIGSYYAKSITRYREQLGGFASINQLKEIDGLPEEALSFIKITPGEVRKLNINSLSLNQLRRHPYLNFYQAKEICDYRRLRGPFKSLEELKLLKNFPPAEIERLKPYIIF</sequence>
<dbReference type="AlphaFoldDB" id="A0A4Y8VQ78"/>
<keyword evidence="2" id="KW-0812">Transmembrane</keyword>
<dbReference type="PANTHER" id="PTHR21180">
    <property type="entry name" value="ENDONUCLEASE/EXONUCLEASE/PHOSPHATASE FAMILY DOMAIN-CONTAINING PROTEIN 1"/>
    <property type="match status" value="1"/>
</dbReference>
<keyword evidence="2" id="KW-0472">Membrane</keyword>
<feature type="transmembrane region" description="Helical" evidence="2">
    <location>
        <begin position="16"/>
        <end position="35"/>
    </location>
</feature>
<keyword evidence="4" id="KW-1185">Reference proteome</keyword>
<keyword evidence="2" id="KW-1133">Transmembrane helix</keyword>
<dbReference type="InterPro" id="IPR010994">
    <property type="entry name" value="RuvA_2-like"/>
</dbReference>
<dbReference type="GeneID" id="302994876"/>
<dbReference type="SUPFAM" id="SSF47781">
    <property type="entry name" value="RuvA domain 2-like"/>
    <property type="match status" value="3"/>
</dbReference>
<dbReference type="OrthoDB" id="981124at2"/>
<feature type="compositionally biased region" description="Polar residues" evidence="1">
    <location>
        <begin position="46"/>
        <end position="71"/>
    </location>
</feature>